<sequence length="241" mass="27507">MSDMVLIPEYVAPVGPMFQRLPVEITLKIIEQLVLVGPRYKPQAIDQKRFGILNAFGSFIKMRSINKTFCQWIMEVFYHNNDFLFKHITVCNWKSWCETALGPCLPPTWVRGFLRRITVHICLEDNYRILTPHDANNPSGPSTITPGTIGSVEDLYRYCPGARVLRDLTDASKGFSNLNTLHICLYTNFNAGHDQKTLDIIRQAGFRVRARDSVTIEVLKHPDGRKLCQQVADLIEIELGE</sequence>
<reference evidence="1" key="1">
    <citation type="journal article" date="2020" name="Stud. Mycol.">
        <title>101 Dothideomycetes genomes: a test case for predicting lifestyles and emergence of pathogens.</title>
        <authorList>
            <person name="Haridas S."/>
            <person name="Albert R."/>
            <person name="Binder M."/>
            <person name="Bloem J."/>
            <person name="Labutti K."/>
            <person name="Salamov A."/>
            <person name="Andreopoulos B."/>
            <person name="Baker S."/>
            <person name="Barry K."/>
            <person name="Bills G."/>
            <person name="Bluhm B."/>
            <person name="Cannon C."/>
            <person name="Castanera R."/>
            <person name="Culley D."/>
            <person name="Daum C."/>
            <person name="Ezra D."/>
            <person name="Gonzalez J."/>
            <person name="Henrissat B."/>
            <person name="Kuo A."/>
            <person name="Liang C."/>
            <person name="Lipzen A."/>
            <person name="Lutzoni F."/>
            <person name="Magnuson J."/>
            <person name="Mondo S."/>
            <person name="Nolan M."/>
            <person name="Ohm R."/>
            <person name="Pangilinan J."/>
            <person name="Park H.-J."/>
            <person name="Ramirez L."/>
            <person name="Alfaro M."/>
            <person name="Sun H."/>
            <person name="Tritt A."/>
            <person name="Yoshinaga Y."/>
            <person name="Zwiers L.-H."/>
            <person name="Turgeon B."/>
            <person name="Goodwin S."/>
            <person name="Spatafora J."/>
            <person name="Crous P."/>
            <person name="Grigoriev I."/>
        </authorList>
    </citation>
    <scope>NUCLEOTIDE SEQUENCE</scope>
    <source>
        <strain evidence="1">HMLAC05119</strain>
    </source>
</reference>
<dbReference type="OrthoDB" id="3682830at2759"/>
<dbReference type="AlphaFoldDB" id="A0A6A5QUU7"/>
<dbReference type="Proteomes" id="UP000800096">
    <property type="component" value="Unassembled WGS sequence"/>
</dbReference>
<organism evidence="1 2">
    <name type="scientific">Ampelomyces quisqualis</name>
    <name type="common">Powdery mildew agent</name>
    <dbReference type="NCBI Taxonomy" id="50730"/>
    <lineage>
        <taxon>Eukaryota</taxon>
        <taxon>Fungi</taxon>
        <taxon>Dikarya</taxon>
        <taxon>Ascomycota</taxon>
        <taxon>Pezizomycotina</taxon>
        <taxon>Dothideomycetes</taxon>
        <taxon>Pleosporomycetidae</taxon>
        <taxon>Pleosporales</taxon>
        <taxon>Pleosporineae</taxon>
        <taxon>Phaeosphaeriaceae</taxon>
        <taxon>Ampelomyces</taxon>
    </lineage>
</organism>
<name>A0A6A5QUU7_AMPQU</name>
<evidence type="ECO:0000313" key="2">
    <source>
        <dbReference type="Proteomes" id="UP000800096"/>
    </source>
</evidence>
<gene>
    <name evidence="1" type="ORF">BDU57DRAFT_133058</name>
</gene>
<protein>
    <submittedName>
        <fullName evidence="1">Uncharacterized protein</fullName>
    </submittedName>
</protein>
<accession>A0A6A5QUU7</accession>
<dbReference type="EMBL" id="ML979133">
    <property type="protein sequence ID" value="KAF1919192.1"/>
    <property type="molecule type" value="Genomic_DNA"/>
</dbReference>
<evidence type="ECO:0000313" key="1">
    <source>
        <dbReference type="EMBL" id="KAF1919192.1"/>
    </source>
</evidence>
<proteinExistence type="predicted"/>
<keyword evidence="2" id="KW-1185">Reference proteome</keyword>